<evidence type="ECO:0000256" key="2">
    <source>
        <dbReference type="ARBA" id="ARBA00023043"/>
    </source>
</evidence>
<dbReference type="Gene3D" id="1.10.1410.40">
    <property type="match status" value="1"/>
</dbReference>
<keyword evidence="1" id="KW-0677">Repeat</keyword>
<protein>
    <recommendedName>
        <fullName evidence="4">Mab-21-like nucleotidyltransferase domain-containing protein</fullName>
    </recommendedName>
</protein>
<dbReference type="Gene3D" id="3.30.460.90">
    <property type="match status" value="1"/>
</dbReference>
<dbReference type="EMBL" id="CALNXI010000039">
    <property type="protein sequence ID" value="CAH3016317.1"/>
    <property type="molecule type" value="Genomic_DNA"/>
</dbReference>
<dbReference type="PROSITE" id="PS50088">
    <property type="entry name" value="ANK_REPEAT"/>
    <property type="match status" value="3"/>
</dbReference>
<evidence type="ECO:0000259" key="4">
    <source>
        <dbReference type="Pfam" id="PF03281"/>
    </source>
</evidence>
<dbReference type="InterPro" id="IPR046903">
    <property type="entry name" value="Mab-21-like_nuc_Trfase"/>
</dbReference>
<keyword evidence="2 3" id="KW-0040">ANK repeat</keyword>
<dbReference type="Proteomes" id="UP001159427">
    <property type="component" value="Unassembled WGS sequence"/>
</dbReference>
<accession>A0ABN8LLD8</accession>
<sequence length="866" mass="98780">MTEVTENDISGADEFPLHRAVRRGDVNTVESLLKHGADPNEKDGRETTPIHYVNHLNEDSYQMVHVLLKYGADMLIRNCYGQLPFEEALALSNKKVCKAFVDWGFSLQKCDRMHNGTFELLSQVQLFQPDATETLQVLVDLGVDLTTALSSRGETLLHRAVEYGVSLETIQFLIRSRLSVNQQNCLGMTPLHMMRFTDCNLDCNEEEKYRHVEVIKCFIEEGYDVNCQDVFGCTVVHYIVSEMRQSSILRYLISHGANLNVKDRNGEAPLHLSCYWRNITNVKEMIDGDCLTDIRDNQGATIFHYTVFYNNPTVLEYLLNDLHKPYLVVAPDDSGRTPLQLAMYFGYVELIELFKSYFQSLKKCPSKCVGSIPDCFPLKDEIEVFEQEEVNSMSSEDFVMKDDQNKTLHKVLSSPVIGMLPELDEVKRVEEAVNQLIEQVSMKVNKNCPLFSFEPRLSGSLSEGTKCGFPNEFDFLCTMVELSNLFLDPVVDSSPPMFGQLQLKPEICLPDHEVSQYVDKDKSLRSAKLMEDFTEALNSALLEKDIWEGVPALSPVSLCVKSANATTIRIRWHGHVFKDMLISVDVVPALFFSNFWPPNVSKTALLTPKIKENGIHVVFALHNDKFFESQEKHFRLSFSLAETEIFKSLPEQACRGYILAKAIRNSYVCPQIAPKTKVQTSTHTFSEMQMQCLTENDEEVIDCPEQGLSRQEWQHILESEEGEEVEAELIEPVDNDIHADKIITTYLLKNALFSLVNKSCNRELGVDLQNNSEDQATVWAKLIYDYIEDCLTEKRLSSFFIPSCNLLNKAYDGGQHELVFKSGAEFEPLPTTDDDDESQDFDETEEDFEYLRKLFVKMLRGILQSH</sequence>
<evidence type="ECO:0000313" key="5">
    <source>
        <dbReference type="EMBL" id="CAH3016317.1"/>
    </source>
</evidence>
<dbReference type="SUPFAM" id="SSF48403">
    <property type="entry name" value="Ankyrin repeat"/>
    <property type="match status" value="1"/>
</dbReference>
<organism evidence="5 6">
    <name type="scientific">Porites evermanni</name>
    <dbReference type="NCBI Taxonomy" id="104178"/>
    <lineage>
        <taxon>Eukaryota</taxon>
        <taxon>Metazoa</taxon>
        <taxon>Cnidaria</taxon>
        <taxon>Anthozoa</taxon>
        <taxon>Hexacorallia</taxon>
        <taxon>Scleractinia</taxon>
        <taxon>Fungiina</taxon>
        <taxon>Poritidae</taxon>
        <taxon>Porites</taxon>
    </lineage>
</organism>
<dbReference type="InterPro" id="IPR002110">
    <property type="entry name" value="Ankyrin_rpt"/>
</dbReference>
<feature type="repeat" description="ANK" evidence="3">
    <location>
        <begin position="45"/>
        <end position="79"/>
    </location>
</feature>
<comment type="caution">
    <text evidence="5">The sequence shown here is derived from an EMBL/GenBank/DDBJ whole genome shotgun (WGS) entry which is preliminary data.</text>
</comment>
<dbReference type="InterPro" id="IPR036770">
    <property type="entry name" value="Ankyrin_rpt-contain_sf"/>
</dbReference>
<evidence type="ECO:0000256" key="1">
    <source>
        <dbReference type="ARBA" id="ARBA00022737"/>
    </source>
</evidence>
<dbReference type="SMART" id="SM00248">
    <property type="entry name" value="ANK"/>
    <property type="match status" value="8"/>
</dbReference>
<dbReference type="InterPro" id="IPR024810">
    <property type="entry name" value="MAB21L/cGLR"/>
</dbReference>
<proteinExistence type="predicted"/>
<dbReference type="SMART" id="SM01265">
    <property type="entry name" value="Mab-21"/>
    <property type="match status" value="1"/>
</dbReference>
<dbReference type="PANTHER" id="PTHR24198:SF165">
    <property type="entry name" value="ANKYRIN REPEAT-CONTAINING PROTEIN-RELATED"/>
    <property type="match status" value="1"/>
</dbReference>
<name>A0ABN8LLD8_9CNID</name>
<dbReference type="Pfam" id="PF12796">
    <property type="entry name" value="Ank_2"/>
    <property type="match status" value="2"/>
</dbReference>
<feature type="repeat" description="ANK" evidence="3">
    <location>
        <begin position="231"/>
        <end position="264"/>
    </location>
</feature>
<dbReference type="Gene3D" id="1.25.40.20">
    <property type="entry name" value="Ankyrin repeat-containing domain"/>
    <property type="match status" value="3"/>
</dbReference>
<reference evidence="5 6" key="1">
    <citation type="submission" date="2022-05" db="EMBL/GenBank/DDBJ databases">
        <authorList>
            <consortium name="Genoscope - CEA"/>
            <person name="William W."/>
        </authorList>
    </citation>
    <scope>NUCLEOTIDE SEQUENCE [LARGE SCALE GENOMIC DNA]</scope>
</reference>
<feature type="repeat" description="ANK" evidence="3">
    <location>
        <begin position="12"/>
        <end position="44"/>
    </location>
</feature>
<dbReference type="PANTHER" id="PTHR24198">
    <property type="entry name" value="ANKYRIN REPEAT AND PROTEIN KINASE DOMAIN-CONTAINING PROTEIN"/>
    <property type="match status" value="1"/>
</dbReference>
<gene>
    <name evidence="5" type="ORF">PEVE_00028126</name>
</gene>
<dbReference type="PROSITE" id="PS50297">
    <property type="entry name" value="ANK_REP_REGION"/>
    <property type="match status" value="2"/>
</dbReference>
<feature type="domain" description="Mab-21-like nucleotidyltransferase" evidence="4">
    <location>
        <begin position="463"/>
        <end position="647"/>
    </location>
</feature>
<evidence type="ECO:0000313" key="6">
    <source>
        <dbReference type="Proteomes" id="UP001159427"/>
    </source>
</evidence>
<dbReference type="Pfam" id="PF03281">
    <property type="entry name" value="Mab-21"/>
    <property type="match status" value="1"/>
</dbReference>
<keyword evidence="6" id="KW-1185">Reference proteome</keyword>
<evidence type="ECO:0000256" key="3">
    <source>
        <dbReference type="PROSITE-ProRule" id="PRU00023"/>
    </source>
</evidence>